<dbReference type="InterPro" id="IPR003439">
    <property type="entry name" value="ABC_transporter-like_ATP-bd"/>
</dbReference>
<dbReference type="GeneID" id="93210165"/>
<evidence type="ECO:0000313" key="7">
    <source>
        <dbReference type="EMBL" id="EGF23611.1"/>
    </source>
</evidence>
<feature type="domain" description="ABC transporter" evidence="6">
    <location>
        <begin position="45"/>
        <end position="296"/>
    </location>
</feature>
<dbReference type="InterPro" id="IPR017871">
    <property type="entry name" value="ABC_transporter-like_CS"/>
</dbReference>
<dbReference type="SMART" id="SM00382">
    <property type="entry name" value="AAA"/>
    <property type="match status" value="1"/>
</dbReference>
<gene>
    <name evidence="7" type="ORF">HMPREF0091_10558</name>
</gene>
<evidence type="ECO:0000256" key="3">
    <source>
        <dbReference type="ARBA" id="ARBA00022741"/>
    </source>
</evidence>
<reference evidence="7 8" key="1">
    <citation type="submission" date="2011-02" db="EMBL/GenBank/DDBJ databases">
        <authorList>
            <person name="Muzny D."/>
            <person name="Qin X."/>
            <person name="Buhay C."/>
            <person name="Dugan-Rocha S."/>
            <person name="Ding Y."/>
            <person name="Chen G."/>
            <person name="Hawes A."/>
            <person name="Holder M."/>
            <person name="Jhangiani S."/>
            <person name="Johnson A."/>
            <person name="Khan Z."/>
            <person name="Li Z."/>
            <person name="Liu W."/>
            <person name="Liu X."/>
            <person name="Perez L."/>
            <person name="Shen H."/>
            <person name="Wang Q."/>
            <person name="Watt J."/>
            <person name="Xi L."/>
            <person name="Xin Y."/>
            <person name="Zhou J."/>
            <person name="Deng J."/>
            <person name="Jiang H."/>
            <person name="Liu Y."/>
            <person name="Qu J."/>
            <person name="Song X.-Z."/>
            <person name="Zhang L."/>
            <person name="Villasana D."/>
            <person name="Johnson A."/>
            <person name="Liu J."/>
            <person name="Liyanage D."/>
            <person name="Lorensuhewa L."/>
            <person name="Robinson T."/>
            <person name="Song A."/>
            <person name="Song B.-B."/>
            <person name="Dinh H."/>
            <person name="Thornton R."/>
            <person name="Coyle M."/>
            <person name="Francisco L."/>
            <person name="Jackson L."/>
            <person name="Javaid M."/>
            <person name="Korchina V."/>
            <person name="Kovar C."/>
            <person name="Mata R."/>
            <person name="Mathew T."/>
            <person name="Ngo R."/>
            <person name="Nguyen L."/>
            <person name="Nguyen N."/>
            <person name="Okwuonu G."/>
            <person name="Ongeri F."/>
            <person name="Pham C."/>
            <person name="Simmons D."/>
            <person name="Wilczek-Boney K."/>
            <person name="Hale W."/>
            <person name="Jakkamsetti A."/>
            <person name="Pham P."/>
            <person name="Ruth R."/>
            <person name="San Lucas F."/>
            <person name="Warren J."/>
            <person name="Zhang J."/>
            <person name="Zhao Z."/>
            <person name="Zhou C."/>
            <person name="Zhu D."/>
            <person name="Lee S."/>
            <person name="Bess C."/>
            <person name="Blankenburg K."/>
            <person name="Forbes L."/>
            <person name="Fu Q."/>
            <person name="Gubbala S."/>
            <person name="Hirani K."/>
            <person name="Jayaseelan J.C."/>
            <person name="Lara F."/>
            <person name="Munidasa M."/>
            <person name="Palculict T."/>
            <person name="Patil S."/>
            <person name="Pu L.-L."/>
            <person name="Saada N."/>
            <person name="Tang L."/>
            <person name="Weissenberger G."/>
            <person name="Zhu Y."/>
            <person name="Hemphill L."/>
            <person name="Shang Y."/>
            <person name="Youmans B."/>
            <person name="Ayvaz T."/>
            <person name="Ross M."/>
            <person name="Santibanez J."/>
            <person name="Aqrawi P."/>
            <person name="Gross S."/>
            <person name="Joshi V."/>
            <person name="Fowler G."/>
            <person name="Nazareth L."/>
            <person name="Reid J."/>
            <person name="Worley K."/>
            <person name="Petrosino J."/>
            <person name="Highlander S."/>
            <person name="Gibbs R."/>
        </authorList>
    </citation>
    <scope>NUCLEOTIDE SEQUENCE [LARGE SCALE GENOMIC DNA]</scope>
    <source>
        <strain evidence="7 8">DSM 15829</strain>
    </source>
</reference>
<dbReference type="CDD" id="cd03257">
    <property type="entry name" value="ABC_NikE_OppD_transporters"/>
    <property type="match status" value="1"/>
</dbReference>
<evidence type="ECO:0000313" key="8">
    <source>
        <dbReference type="Proteomes" id="UP000005947"/>
    </source>
</evidence>
<dbReference type="AlphaFoldDB" id="F1T4G7"/>
<organism evidence="7 8">
    <name type="scientific">Fannyhessea vaginae DSM 15829</name>
    <dbReference type="NCBI Taxonomy" id="525256"/>
    <lineage>
        <taxon>Bacteria</taxon>
        <taxon>Bacillati</taxon>
        <taxon>Actinomycetota</taxon>
        <taxon>Coriobacteriia</taxon>
        <taxon>Coriobacteriales</taxon>
        <taxon>Atopobiaceae</taxon>
        <taxon>Fannyhessea</taxon>
    </lineage>
</organism>
<dbReference type="Pfam" id="PF08352">
    <property type="entry name" value="oligo_HPY"/>
    <property type="match status" value="1"/>
</dbReference>
<dbReference type="NCBIfam" id="TIGR01727">
    <property type="entry name" value="oligo_HPY"/>
    <property type="match status" value="1"/>
</dbReference>
<feature type="region of interest" description="Disordered" evidence="5">
    <location>
        <begin position="1"/>
        <end position="37"/>
    </location>
</feature>
<accession>F1T4G7</accession>
<keyword evidence="4 7" id="KW-0067">ATP-binding</keyword>
<dbReference type="Proteomes" id="UP000005947">
    <property type="component" value="Unassembled WGS sequence"/>
</dbReference>
<dbReference type="PROSITE" id="PS00211">
    <property type="entry name" value="ABC_TRANSPORTER_1"/>
    <property type="match status" value="1"/>
</dbReference>
<dbReference type="GO" id="GO:0005524">
    <property type="term" value="F:ATP binding"/>
    <property type="evidence" value="ECO:0007669"/>
    <property type="project" value="UniProtKB-KW"/>
</dbReference>
<dbReference type="NCBIfam" id="NF008453">
    <property type="entry name" value="PRK11308.1"/>
    <property type="match status" value="1"/>
</dbReference>
<dbReference type="InterPro" id="IPR013563">
    <property type="entry name" value="Oligopep_ABC_C"/>
</dbReference>
<dbReference type="eggNOG" id="COG4608">
    <property type="taxonomic scope" value="Bacteria"/>
</dbReference>
<name>F1T4G7_9ACTN</name>
<dbReference type="SUPFAM" id="SSF52540">
    <property type="entry name" value="P-loop containing nucleoside triphosphate hydrolases"/>
    <property type="match status" value="1"/>
</dbReference>
<sequence length="379" mass="42248">MTTHIHHDNTQSQSTDVSLSATCTPESSSAENLDYHQTHDKTPILKVRNLTKRYPVKTSVFSRKKSYVHALEHVSFDVHKGETFAIVGESGCGKSTTGKCILRLSDPTSGTVELNGCDFTALKGNALIEARKSMKLIFQDPYSSLNPRMTVADIIAEPIDIAHSYASREERERMIEDVMEHVGLDLSYKNRYPHEFSGGQRQRIGIARAIILLPKLIICDEPVSALDVSVQAKVINLLKELQKKLGLAYIFISHDLSVVKHISDTVMVMYLGHTMERGSKNDLFSRPLHPYTQALLDVIPRIAHERIQDKRILQGDVPSPVNPPSGCVFHTRCPLAQSVCAQKEPDLVEIEPGHVCACHVVQQRFAKSLEQAHQKLCAS</sequence>
<dbReference type="PANTHER" id="PTHR43776">
    <property type="entry name" value="TRANSPORT ATP-BINDING PROTEIN"/>
    <property type="match status" value="1"/>
</dbReference>
<proteinExistence type="inferred from homology"/>
<dbReference type="EMBL" id="ACGK02000001">
    <property type="protein sequence ID" value="EGF23611.1"/>
    <property type="molecule type" value="Genomic_DNA"/>
</dbReference>
<dbReference type="FunFam" id="3.40.50.300:FF:000016">
    <property type="entry name" value="Oligopeptide ABC transporter ATP-binding component"/>
    <property type="match status" value="1"/>
</dbReference>
<keyword evidence="3" id="KW-0547">Nucleotide-binding</keyword>
<comment type="caution">
    <text evidence="7">The sequence shown here is derived from an EMBL/GenBank/DDBJ whole genome shotgun (WGS) entry which is preliminary data.</text>
</comment>
<dbReference type="RefSeq" id="WP_006302739.1">
    <property type="nucleotide sequence ID" value="NZ_ACGK02000001.1"/>
</dbReference>
<dbReference type="PROSITE" id="PS50893">
    <property type="entry name" value="ABC_TRANSPORTER_2"/>
    <property type="match status" value="1"/>
</dbReference>
<dbReference type="Gene3D" id="3.40.50.300">
    <property type="entry name" value="P-loop containing nucleotide triphosphate hydrolases"/>
    <property type="match status" value="1"/>
</dbReference>
<dbReference type="GO" id="GO:0015833">
    <property type="term" value="P:peptide transport"/>
    <property type="evidence" value="ECO:0007669"/>
    <property type="project" value="InterPro"/>
</dbReference>
<comment type="similarity">
    <text evidence="1">Belongs to the ABC transporter superfamily.</text>
</comment>
<evidence type="ECO:0000256" key="5">
    <source>
        <dbReference type="SAM" id="MobiDB-lite"/>
    </source>
</evidence>
<dbReference type="GO" id="GO:0055085">
    <property type="term" value="P:transmembrane transport"/>
    <property type="evidence" value="ECO:0007669"/>
    <property type="project" value="UniProtKB-ARBA"/>
</dbReference>
<evidence type="ECO:0000256" key="1">
    <source>
        <dbReference type="ARBA" id="ARBA00005417"/>
    </source>
</evidence>
<keyword evidence="8" id="KW-1185">Reference proteome</keyword>
<keyword evidence="2" id="KW-0813">Transport</keyword>
<dbReference type="InterPro" id="IPR003593">
    <property type="entry name" value="AAA+_ATPase"/>
</dbReference>
<dbReference type="OrthoDB" id="3171550at2"/>
<feature type="compositionally biased region" description="Polar residues" evidence="5">
    <location>
        <begin position="10"/>
        <end position="31"/>
    </location>
</feature>
<dbReference type="GO" id="GO:0016887">
    <property type="term" value="F:ATP hydrolysis activity"/>
    <property type="evidence" value="ECO:0007669"/>
    <property type="project" value="InterPro"/>
</dbReference>
<dbReference type="InterPro" id="IPR027417">
    <property type="entry name" value="P-loop_NTPase"/>
</dbReference>
<evidence type="ECO:0000259" key="6">
    <source>
        <dbReference type="PROSITE" id="PS50893"/>
    </source>
</evidence>
<dbReference type="InterPro" id="IPR050319">
    <property type="entry name" value="ABC_transp_ATP-bind"/>
</dbReference>
<protein>
    <submittedName>
        <fullName evidence="7">ABC transporter, ATP-binding protein</fullName>
    </submittedName>
</protein>
<dbReference type="Pfam" id="PF00005">
    <property type="entry name" value="ABC_tran"/>
    <property type="match status" value="1"/>
</dbReference>
<evidence type="ECO:0000256" key="4">
    <source>
        <dbReference type="ARBA" id="ARBA00022840"/>
    </source>
</evidence>
<evidence type="ECO:0000256" key="2">
    <source>
        <dbReference type="ARBA" id="ARBA00022448"/>
    </source>
</evidence>